<organism evidence="2 3">
    <name type="scientific">Fusarium venenatum</name>
    <dbReference type="NCBI Taxonomy" id="56646"/>
    <lineage>
        <taxon>Eukaryota</taxon>
        <taxon>Fungi</taxon>
        <taxon>Dikarya</taxon>
        <taxon>Ascomycota</taxon>
        <taxon>Pezizomycotina</taxon>
        <taxon>Sordariomycetes</taxon>
        <taxon>Hypocreomycetidae</taxon>
        <taxon>Hypocreales</taxon>
        <taxon>Nectriaceae</taxon>
        <taxon>Fusarium</taxon>
    </lineage>
</organism>
<dbReference type="EMBL" id="LN649231">
    <property type="protein sequence ID" value="CEI70784.1"/>
    <property type="molecule type" value="Genomic_DNA"/>
</dbReference>
<feature type="region of interest" description="Disordered" evidence="1">
    <location>
        <begin position="55"/>
        <end position="105"/>
    </location>
</feature>
<dbReference type="Proteomes" id="UP000245910">
    <property type="component" value="Chromosome III"/>
</dbReference>
<protein>
    <submittedName>
        <fullName evidence="2">Uncharacterized protein</fullName>
    </submittedName>
</protein>
<evidence type="ECO:0000313" key="3">
    <source>
        <dbReference type="Proteomes" id="UP000245910"/>
    </source>
</evidence>
<name>A0A2L2TIH6_9HYPO</name>
<sequence length="589" mass="65674">MTHSNQGQGPLLFQAMSCEPKSWHGPLALPRQKLSPFVYRPIKELGLDAELGKPAVAADHDPSVDAASVAVKEEDDSSTSDKHDDEDEEDGEDPEHAPIADTGWDWQDQGLGLDPCLQGKLFVGQQMCNDVNWTGLGFSNAMTNETVVQMPATATATANADQLSTAIPQALPDGTGYHDPSFNTSYLGTYTPCTWPTPTYQGQHGQTFGESAQYIGGTYSMTGSDQRIQFFPPVNDINEVPIILDNNNFAMGNQYNANAGQPGPSNGTNMHPNLSTCSTPANLSPLEVSTVAYDILMRTEKKVNKVLDNLAIFKDLKEWKKFFHQAQSFNASAFDNKNVPQSTSSMPTSPSFKHRRIQRSPCRIPKLVRNHPLPKRGDPRSVKQIIAAHDRKLKVHKANMAQRADRTIDNMKLDDKLDRINPTDPEDSRSVFSPALSTARILKNETNKRIWKYFFRLQPKNNREDMENAHARLIAQSNPMSKPWSGVVRDIKAVSSDAFSAWEDITGTRDKIYDLFNDIPGVSIEVCRVEEEGNTKLMVLIPPFHVDGKEHAWDTFDFAAEKVEDLLALQNIYDVDVEIWETDFQLVVV</sequence>
<feature type="region of interest" description="Disordered" evidence="1">
    <location>
        <begin position="338"/>
        <end position="357"/>
    </location>
</feature>
<dbReference type="AlphaFoldDB" id="A0A2L2TIH6"/>
<feature type="compositionally biased region" description="Acidic residues" evidence="1">
    <location>
        <begin position="73"/>
        <end position="93"/>
    </location>
</feature>
<accession>A0A2L2TIH6</accession>
<reference evidence="3" key="1">
    <citation type="submission" date="2014-10" db="EMBL/GenBank/DDBJ databases">
        <authorList>
            <person name="King R."/>
        </authorList>
    </citation>
    <scope>NUCLEOTIDE SEQUENCE [LARGE SCALE GENOMIC DNA]</scope>
    <source>
        <strain evidence="3">A3/5</strain>
    </source>
</reference>
<dbReference type="OrthoDB" id="5085838at2759"/>
<feature type="compositionally biased region" description="Low complexity" evidence="1">
    <location>
        <begin position="342"/>
        <end position="351"/>
    </location>
</feature>
<evidence type="ECO:0000256" key="1">
    <source>
        <dbReference type="SAM" id="MobiDB-lite"/>
    </source>
</evidence>
<keyword evidence="3" id="KW-1185">Reference proteome</keyword>
<evidence type="ECO:0000313" key="2">
    <source>
        <dbReference type="EMBL" id="CEI70784.1"/>
    </source>
</evidence>
<proteinExistence type="predicted"/>